<keyword evidence="3" id="KW-0804">Transcription</keyword>
<feature type="domain" description="HTH gntR-type" evidence="4">
    <location>
        <begin position="5"/>
        <end position="72"/>
    </location>
</feature>
<dbReference type="InterPro" id="IPR008920">
    <property type="entry name" value="TF_FadR/GntR_C"/>
</dbReference>
<dbReference type="EMBL" id="JARZFX010000003">
    <property type="protein sequence ID" value="MEC5423831.1"/>
    <property type="molecule type" value="Genomic_DNA"/>
</dbReference>
<keyword evidence="6" id="KW-1185">Reference proteome</keyword>
<dbReference type="Gene3D" id="1.20.120.530">
    <property type="entry name" value="GntR ligand-binding domain-like"/>
    <property type="match status" value="1"/>
</dbReference>
<dbReference type="InterPro" id="IPR036390">
    <property type="entry name" value="WH_DNA-bd_sf"/>
</dbReference>
<dbReference type="SMART" id="SM00895">
    <property type="entry name" value="FCD"/>
    <property type="match status" value="1"/>
</dbReference>
<dbReference type="Pfam" id="PF00392">
    <property type="entry name" value="GntR"/>
    <property type="match status" value="1"/>
</dbReference>
<evidence type="ECO:0000256" key="1">
    <source>
        <dbReference type="ARBA" id="ARBA00023015"/>
    </source>
</evidence>
<comment type="caution">
    <text evidence="5">The sequence shown here is derived from an EMBL/GenBank/DDBJ whole genome shotgun (WGS) entry which is preliminary data.</text>
</comment>
<dbReference type="InterPro" id="IPR011711">
    <property type="entry name" value="GntR_C"/>
</dbReference>
<keyword evidence="1" id="KW-0805">Transcription regulation</keyword>
<evidence type="ECO:0000256" key="3">
    <source>
        <dbReference type="ARBA" id="ARBA00023163"/>
    </source>
</evidence>
<dbReference type="InterPro" id="IPR036388">
    <property type="entry name" value="WH-like_DNA-bd_sf"/>
</dbReference>
<gene>
    <name evidence="5" type="ORF">QGM71_10040</name>
</gene>
<protein>
    <submittedName>
        <fullName evidence="5">GntR family transcriptional regulator</fullName>
    </submittedName>
</protein>
<dbReference type="CDD" id="cd07377">
    <property type="entry name" value="WHTH_GntR"/>
    <property type="match status" value="1"/>
</dbReference>
<keyword evidence="2" id="KW-0238">DNA-binding</keyword>
<accession>A0ABU6KET1</accession>
<dbReference type="Proteomes" id="UP001335737">
    <property type="component" value="Unassembled WGS sequence"/>
</dbReference>
<dbReference type="SMART" id="SM00345">
    <property type="entry name" value="HTH_GNTR"/>
    <property type="match status" value="1"/>
</dbReference>
<dbReference type="PANTHER" id="PTHR43537:SF45">
    <property type="entry name" value="GNTR FAMILY REGULATORY PROTEIN"/>
    <property type="match status" value="1"/>
</dbReference>
<sequence length="225" mass="26020">MEDKYSIKNHVYKTLKEAILSRKLPPGKQIVENTISTKLKVSRTPVRNAINQLAVEGLVEIRPNKGAFVINPTLEEILQAYSLRKELELMAIDVSINHLSDSDMDELERIVKEEKEALFKKHIANYLNANEKFHLAIVKQCKNKFLIEFIEKLISQTSIYLMLFDVFFEDSSSQPYGHKEHLEIIQLMKQKKHKEVKICLAKHFDNAISSLDVQSDYSDLEGIFD</sequence>
<dbReference type="SUPFAM" id="SSF46785">
    <property type="entry name" value="Winged helix' DNA-binding domain"/>
    <property type="match status" value="1"/>
</dbReference>
<evidence type="ECO:0000313" key="5">
    <source>
        <dbReference type="EMBL" id="MEC5423831.1"/>
    </source>
</evidence>
<name>A0ABU6KET1_9BACI</name>
<reference evidence="5 6" key="1">
    <citation type="journal article" date="2024" name="Int. J. Syst. Evol. Microbiol.">
        <title>Virgibacillus tibetensis sp. nov., isolated from salt lake on the Tibetan Plateau of China.</title>
        <authorList>
            <person name="Phurbu D."/>
            <person name="Liu Z.-X."/>
            <person name="Wang R."/>
            <person name="Zheng Y.-Y."/>
            <person name="Liu H.-C."/>
            <person name="Zhou Y.-G."/>
            <person name="Yu Y.-J."/>
            <person name="Li A.-H."/>
        </authorList>
    </citation>
    <scope>NUCLEOTIDE SEQUENCE [LARGE SCALE GENOMIC DNA]</scope>
    <source>
        <strain evidence="5 6">C22-A2</strain>
    </source>
</reference>
<dbReference type="InterPro" id="IPR000524">
    <property type="entry name" value="Tscrpt_reg_HTH_GntR"/>
</dbReference>
<evidence type="ECO:0000313" key="6">
    <source>
        <dbReference type="Proteomes" id="UP001335737"/>
    </source>
</evidence>
<proteinExistence type="predicted"/>
<dbReference type="PROSITE" id="PS50949">
    <property type="entry name" value="HTH_GNTR"/>
    <property type="match status" value="1"/>
</dbReference>
<dbReference type="Gene3D" id="1.10.10.10">
    <property type="entry name" value="Winged helix-like DNA-binding domain superfamily/Winged helix DNA-binding domain"/>
    <property type="match status" value="1"/>
</dbReference>
<dbReference type="PANTHER" id="PTHR43537">
    <property type="entry name" value="TRANSCRIPTIONAL REGULATOR, GNTR FAMILY"/>
    <property type="match status" value="1"/>
</dbReference>
<dbReference type="Pfam" id="PF07729">
    <property type="entry name" value="FCD"/>
    <property type="match status" value="1"/>
</dbReference>
<evidence type="ECO:0000256" key="2">
    <source>
        <dbReference type="ARBA" id="ARBA00023125"/>
    </source>
</evidence>
<dbReference type="RefSeq" id="WP_327607395.1">
    <property type="nucleotide sequence ID" value="NZ_JARZFX010000003.1"/>
</dbReference>
<dbReference type="SUPFAM" id="SSF48008">
    <property type="entry name" value="GntR ligand-binding domain-like"/>
    <property type="match status" value="1"/>
</dbReference>
<organism evidence="5 6">
    <name type="scientific">Virgibacillus tibetensis</name>
    <dbReference type="NCBI Taxonomy" id="3042313"/>
    <lineage>
        <taxon>Bacteria</taxon>
        <taxon>Bacillati</taxon>
        <taxon>Bacillota</taxon>
        <taxon>Bacilli</taxon>
        <taxon>Bacillales</taxon>
        <taxon>Bacillaceae</taxon>
        <taxon>Virgibacillus</taxon>
    </lineage>
</organism>
<evidence type="ECO:0000259" key="4">
    <source>
        <dbReference type="PROSITE" id="PS50949"/>
    </source>
</evidence>